<keyword evidence="3" id="KW-0804">Transcription</keyword>
<reference evidence="5 6" key="1">
    <citation type="submission" date="2017-11" db="EMBL/GenBank/DDBJ databases">
        <title>De-novo sequencing of pomegranate (Punica granatum L.) genome.</title>
        <authorList>
            <person name="Akparov Z."/>
            <person name="Amiraslanov A."/>
            <person name="Hajiyeva S."/>
            <person name="Abbasov M."/>
            <person name="Kaur K."/>
            <person name="Hamwieh A."/>
            <person name="Solovyev V."/>
            <person name="Salamov A."/>
            <person name="Braich B."/>
            <person name="Kosarev P."/>
            <person name="Mahmoud A."/>
            <person name="Hajiyev E."/>
            <person name="Babayeva S."/>
            <person name="Izzatullayeva V."/>
            <person name="Mammadov A."/>
            <person name="Mammadov A."/>
            <person name="Sharifova S."/>
            <person name="Ojaghi J."/>
            <person name="Eynullazada K."/>
            <person name="Bayramov B."/>
            <person name="Abdulazimova A."/>
            <person name="Shahmuradov I."/>
        </authorList>
    </citation>
    <scope>NUCLEOTIDE SEQUENCE [LARGE SCALE GENOMIC DNA]</scope>
    <source>
        <strain evidence="6">cv. AG2017</strain>
        <tissue evidence="5">Leaf</tissue>
    </source>
</reference>
<dbReference type="FunFam" id="1.10.10.60:FF:000002">
    <property type="entry name" value="Myb family transcription factor"/>
    <property type="match status" value="1"/>
</dbReference>
<dbReference type="GO" id="GO:0003700">
    <property type="term" value="F:DNA-binding transcription factor activity"/>
    <property type="evidence" value="ECO:0007669"/>
    <property type="project" value="InterPro"/>
</dbReference>
<dbReference type="InterPro" id="IPR046955">
    <property type="entry name" value="PHR1-like"/>
</dbReference>
<proteinExistence type="predicted"/>
<evidence type="ECO:0000256" key="2">
    <source>
        <dbReference type="ARBA" id="ARBA00023015"/>
    </source>
</evidence>
<dbReference type="GO" id="GO:0005634">
    <property type="term" value="C:nucleus"/>
    <property type="evidence" value="ECO:0007669"/>
    <property type="project" value="UniProtKB-SubCell"/>
</dbReference>
<evidence type="ECO:0000313" key="6">
    <source>
        <dbReference type="Proteomes" id="UP000233551"/>
    </source>
</evidence>
<dbReference type="InterPro" id="IPR017930">
    <property type="entry name" value="Myb_dom"/>
</dbReference>
<dbReference type="EMBL" id="PGOL01001510">
    <property type="protein sequence ID" value="PKI57403.1"/>
    <property type="molecule type" value="Genomic_DNA"/>
</dbReference>
<dbReference type="STRING" id="22663.A0A2I0JN88"/>
<dbReference type="InterPro" id="IPR006447">
    <property type="entry name" value="Myb_dom_plants"/>
</dbReference>
<dbReference type="Proteomes" id="UP000233551">
    <property type="component" value="Unassembled WGS sequence"/>
</dbReference>
<sequence length="272" mass="30285">MRIHQRARSQSNPMTDISLKPAPVRPYVRSKTPRLRWTPALHRSFTHAVESLGGEERATPKMVLQIMGVTGLTISHVKSHLQMYRSMKQEQMIQEAVLAAKQREMAQLMARANYNARFHPAYAHYNPHGTNSHIFSGNGNQGAWGARQLSLINAGNPIMEREKLEMAENPHQEAGQEWNNIARKVTEHRPFAIASDDGSIITNKPSSYIIFRDLLRTSNPQGRNIADQKVTGRRGPENHGADHRSELSLSLSSSSVAGLASGAEDLSLDLTL</sequence>
<keyword evidence="6" id="KW-1185">Reference proteome</keyword>
<organism evidence="5 6">
    <name type="scientific">Punica granatum</name>
    <name type="common">Pomegranate</name>
    <dbReference type="NCBI Taxonomy" id="22663"/>
    <lineage>
        <taxon>Eukaryota</taxon>
        <taxon>Viridiplantae</taxon>
        <taxon>Streptophyta</taxon>
        <taxon>Embryophyta</taxon>
        <taxon>Tracheophyta</taxon>
        <taxon>Spermatophyta</taxon>
        <taxon>Magnoliopsida</taxon>
        <taxon>eudicotyledons</taxon>
        <taxon>Gunneridae</taxon>
        <taxon>Pentapetalae</taxon>
        <taxon>rosids</taxon>
        <taxon>malvids</taxon>
        <taxon>Myrtales</taxon>
        <taxon>Lythraceae</taxon>
        <taxon>Punica</taxon>
    </lineage>
</organism>
<dbReference type="AlphaFoldDB" id="A0A2I0JN88"/>
<dbReference type="InterPro" id="IPR001005">
    <property type="entry name" value="SANT/Myb"/>
</dbReference>
<evidence type="ECO:0000256" key="4">
    <source>
        <dbReference type="ARBA" id="ARBA00023242"/>
    </source>
</evidence>
<keyword evidence="2" id="KW-0805">Transcription regulation</keyword>
<dbReference type="SUPFAM" id="SSF46689">
    <property type="entry name" value="Homeodomain-like"/>
    <property type="match status" value="1"/>
</dbReference>
<dbReference type="OrthoDB" id="551907at2759"/>
<name>A0A2I0JN88_PUNGR</name>
<dbReference type="InterPro" id="IPR009057">
    <property type="entry name" value="Homeodomain-like_sf"/>
</dbReference>
<evidence type="ECO:0000313" key="5">
    <source>
        <dbReference type="EMBL" id="PKI57403.1"/>
    </source>
</evidence>
<dbReference type="NCBIfam" id="TIGR01557">
    <property type="entry name" value="myb_SHAQKYF"/>
    <property type="match status" value="1"/>
</dbReference>
<dbReference type="Gene3D" id="1.10.10.60">
    <property type="entry name" value="Homeodomain-like"/>
    <property type="match status" value="1"/>
</dbReference>
<dbReference type="Pfam" id="PF00249">
    <property type="entry name" value="Myb_DNA-binding"/>
    <property type="match status" value="1"/>
</dbReference>
<dbReference type="PANTHER" id="PTHR31314">
    <property type="entry name" value="MYB FAMILY TRANSCRIPTION FACTOR PHL7-LIKE"/>
    <property type="match status" value="1"/>
</dbReference>
<protein>
    <submittedName>
        <fullName evidence="5">Uncharacterized protein</fullName>
    </submittedName>
</protein>
<keyword evidence="4" id="KW-0539">Nucleus</keyword>
<gene>
    <name evidence="5" type="ORF">CRG98_022248</name>
</gene>
<dbReference type="GeneID" id="116209483"/>
<comment type="caution">
    <text evidence="5">The sequence shown here is derived from an EMBL/GenBank/DDBJ whole genome shotgun (WGS) entry which is preliminary data.</text>
</comment>
<evidence type="ECO:0000256" key="3">
    <source>
        <dbReference type="ARBA" id="ARBA00023163"/>
    </source>
</evidence>
<comment type="subcellular location">
    <subcellularLocation>
        <location evidence="1">Nucleus</location>
    </subcellularLocation>
</comment>
<dbReference type="PANTHER" id="PTHR31314:SF84">
    <property type="entry name" value="HOMEODOMAIN-LIKE SUPERFAMILY PROTEIN-RELATED"/>
    <property type="match status" value="1"/>
</dbReference>
<dbReference type="GO" id="GO:0003677">
    <property type="term" value="F:DNA binding"/>
    <property type="evidence" value="ECO:0007669"/>
    <property type="project" value="InterPro"/>
</dbReference>
<dbReference type="PROSITE" id="PS51294">
    <property type="entry name" value="HTH_MYB"/>
    <property type="match status" value="1"/>
</dbReference>
<evidence type="ECO:0000256" key="1">
    <source>
        <dbReference type="ARBA" id="ARBA00004123"/>
    </source>
</evidence>
<accession>A0A2I0JN88</accession>